<dbReference type="PANTHER" id="PTHR43716">
    <property type="entry name" value="D-2-HYDROXYGLUTARATE DEHYDROGENASE, MITOCHONDRIAL"/>
    <property type="match status" value="1"/>
</dbReference>
<dbReference type="GO" id="GO:0022904">
    <property type="term" value="P:respiratory electron transport chain"/>
    <property type="evidence" value="ECO:0007669"/>
    <property type="project" value="TreeGrafter"/>
</dbReference>
<proteinExistence type="inferred from homology"/>
<evidence type="ECO:0000313" key="5">
    <source>
        <dbReference type="EMBL" id="OXC76932.1"/>
    </source>
</evidence>
<dbReference type="eggNOG" id="COG0277">
    <property type="taxonomic scope" value="Bacteria"/>
</dbReference>
<accession>A0A226X0H9</accession>
<evidence type="ECO:0000256" key="2">
    <source>
        <dbReference type="ARBA" id="ARBA00022630"/>
    </source>
</evidence>
<name>A0A226X0H9_CABSO</name>
<dbReference type="Gene3D" id="3.30.70.2740">
    <property type="match status" value="1"/>
</dbReference>
<dbReference type="Proteomes" id="UP000214720">
    <property type="component" value="Unassembled WGS sequence"/>
</dbReference>
<dbReference type="Gene3D" id="3.30.465.10">
    <property type="match status" value="1"/>
</dbReference>
<dbReference type="Gene3D" id="3.30.43.10">
    <property type="entry name" value="Uridine Diphospho-n-acetylenolpyruvylglucosamine Reductase, domain 2"/>
    <property type="match status" value="1"/>
</dbReference>
<reference evidence="6" key="1">
    <citation type="submission" date="2017-01" db="EMBL/GenBank/DDBJ databases">
        <title>Genome Analysis of Deinococcus marmoris KOPRI26562.</title>
        <authorList>
            <person name="Kim J.H."/>
            <person name="Oh H.-M."/>
        </authorList>
    </citation>
    <scope>NUCLEOTIDE SEQUENCE [LARGE SCALE GENOMIC DNA]</scope>
    <source>
        <strain evidence="6">PAMC 26633</strain>
    </source>
</reference>
<dbReference type="InterPro" id="IPR016169">
    <property type="entry name" value="FAD-bd_PCMH_sub2"/>
</dbReference>
<evidence type="ECO:0000256" key="3">
    <source>
        <dbReference type="ARBA" id="ARBA00022827"/>
    </source>
</evidence>
<keyword evidence="2" id="KW-0285">Flavoprotein</keyword>
<comment type="similarity">
    <text evidence="1">Belongs to the FAD-binding oxidoreductase/transferase type 4 family.</text>
</comment>
<dbReference type="InterPro" id="IPR004113">
    <property type="entry name" value="FAD-bd_oxidored_4_C"/>
</dbReference>
<sequence length="482" mass="51435">MLIEELDMKTVTALIASLEAELGANAVLTAESDLAPFTEDWRGRYKGPAAAVVQPSNTSQVSAVVRLCAAHGVPVLPQGGNTSLCAGAVPANVGLPPVIVNLTRMRRIRHIDAANGSMEVEAGCVLKTIQDAAAAEDRLYAVSLGAEGSCQIGGNLSTNAGGTAVLRYGNTRDNVLGLEVVLADGTVWNGLRALRKDNTGLDLKHLFIGTEGTLGIITAATLKLHPLPVQHALAWFAPVDPAAALHILGMFQAACGSRLSAFEMINRRQLELVIEHVPGRRNPLSELHEWHVLVELGDTHGGEEMAALMQQTLEHAAESGLIHDAVLATNETQRATFWEIRHSVSEANKKGGVGLTTDCAVPVSAVPLFIERATQAVHAIVPGLDIIVVAHLGDGNAHFIPFFTFDAWRQLADRSSMANTLRRCVNDVAHELRGTFSAEHGVGQTGLPEMAHYKSAAELRLMRAVKNALDPHNLFNPGRLLP</sequence>
<dbReference type="PANTHER" id="PTHR43716:SF2">
    <property type="entry name" value="BLL6224 PROTEIN"/>
    <property type="match status" value="1"/>
</dbReference>
<feature type="domain" description="FAD-binding PCMH-type" evidence="4">
    <location>
        <begin position="45"/>
        <end position="227"/>
    </location>
</feature>
<evidence type="ECO:0000313" key="6">
    <source>
        <dbReference type="Proteomes" id="UP000214720"/>
    </source>
</evidence>
<dbReference type="InterPro" id="IPR016164">
    <property type="entry name" value="FAD-linked_Oxase-like_C"/>
</dbReference>
<dbReference type="InterPro" id="IPR006094">
    <property type="entry name" value="Oxid_FAD_bind_N"/>
</dbReference>
<dbReference type="Gene3D" id="1.10.45.10">
    <property type="entry name" value="Vanillyl-alcohol Oxidase, Chain A, domain 4"/>
    <property type="match status" value="1"/>
</dbReference>
<protein>
    <submittedName>
        <fullName evidence="5">D-2-hydroxyglutarate dehydrogenase</fullName>
    </submittedName>
</protein>
<dbReference type="InterPro" id="IPR016166">
    <property type="entry name" value="FAD-bd_PCMH"/>
</dbReference>
<gene>
    <name evidence="5" type="ORF">BSU04_18145</name>
</gene>
<dbReference type="EMBL" id="MTHB01000110">
    <property type="protein sequence ID" value="OXC76932.1"/>
    <property type="molecule type" value="Genomic_DNA"/>
</dbReference>
<dbReference type="Pfam" id="PF02913">
    <property type="entry name" value="FAD-oxidase_C"/>
    <property type="match status" value="1"/>
</dbReference>
<dbReference type="AlphaFoldDB" id="A0A226X0H9"/>
<dbReference type="InterPro" id="IPR016171">
    <property type="entry name" value="Vanillyl_alc_oxidase_C-sub2"/>
</dbReference>
<dbReference type="InterPro" id="IPR051264">
    <property type="entry name" value="FAD-oxidored/transferase_4"/>
</dbReference>
<dbReference type="InterPro" id="IPR036318">
    <property type="entry name" value="FAD-bd_PCMH-like_sf"/>
</dbReference>
<dbReference type="InterPro" id="IPR016167">
    <property type="entry name" value="FAD-bd_PCMH_sub1"/>
</dbReference>
<dbReference type="SUPFAM" id="SSF56176">
    <property type="entry name" value="FAD-binding/transporter-associated domain-like"/>
    <property type="match status" value="1"/>
</dbReference>
<dbReference type="SUPFAM" id="SSF55103">
    <property type="entry name" value="FAD-linked oxidases, C-terminal domain"/>
    <property type="match status" value="1"/>
</dbReference>
<dbReference type="PROSITE" id="PS51387">
    <property type="entry name" value="FAD_PCMH"/>
    <property type="match status" value="1"/>
</dbReference>
<organism evidence="5 6">
    <name type="scientific">Caballeronia sordidicola</name>
    <name type="common">Burkholderia sordidicola</name>
    <dbReference type="NCBI Taxonomy" id="196367"/>
    <lineage>
        <taxon>Bacteria</taxon>
        <taxon>Pseudomonadati</taxon>
        <taxon>Pseudomonadota</taxon>
        <taxon>Betaproteobacteria</taxon>
        <taxon>Burkholderiales</taxon>
        <taxon>Burkholderiaceae</taxon>
        <taxon>Caballeronia</taxon>
    </lineage>
</organism>
<keyword evidence="3" id="KW-0274">FAD</keyword>
<dbReference type="GO" id="GO:0071949">
    <property type="term" value="F:FAD binding"/>
    <property type="evidence" value="ECO:0007669"/>
    <property type="project" value="InterPro"/>
</dbReference>
<dbReference type="Pfam" id="PF01565">
    <property type="entry name" value="FAD_binding_4"/>
    <property type="match status" value="1"/>
</dbReference>
<dbReference type="Gene3D" id="3.30.70.2190">
    <property type="match status" value="1"/>
</dbReference>
<evidence type="ECO:0000256" key="1">
    <source>
        <dbReference type="ARBA" id="ARBA00008000"/>
    </source>
</evidence>
<comment type="caution">
    <text evidence="5">The sequence shown here is derived from an EMBL/GenBank/DDBJ whole genome shotgun (WGS) entry which is preliminary data.</text>
</comment>
<dbReference type="GO" id="GO:0003824">
    <property type="term" value="F:catalytic activity"/>
    <property type="evidence" value="ECO:0007669"/>
    <property type="project" value="InterPro"/>
</dbReference>
<evidence type="ECO:0000259" key="4">
    <source>
        <dbReference type="PROSITE" id="PS51387"/>
    </source>
</evidence>